<dbReference type="PROSITE" id="PS50109">
    <property type="entry name" value="HIS_KIN"/>
    <property type="match status" value="1"/>
</dbReference>
<dbReference type="InterPro" id="IPR003594">
    <property type="entry name" value="HATPase_dom"/>
</dbReference>
<dbReference type="GO" id="GO:0016036">
    <property type="term" value="P:cellular response to phosphate starvation"/>
    <property type="evidence" value="ECO:0007669"/>
    <property type="project" value="TreeGrafter"/>
</dbReference>
<dbReference type="Proteomes" id="UP000290657">
    <property type="component" value="Unassembled WGS sequence"/>
</dbReference>
<dbReference type="InterPro" id="IPR050351">
    <property type="entry name" value="BphY/WalK/GraS-like"/>
</dbReference>
<sequence>MTFKINDKTFSLKYAVFYTAIVFGILFFPLFIYANYMFKLEEAKTEIALKKKGIQIINAMEKYDANNEEYFTFPRFKKFRSGIYDENFNPIFSLIDSRNIAYLSAGYNKIKSKRAFVYEFKTKRYFQARYLVVMTEFDNLTIIKNMVIVMMSIAVVTFVLSFIILKNFAKPFKQMNESLDGFIKDSMHEINTPLSIININIDMYNEKFGKNKYFSRIKSASKILSTIYNDMNYLIKEQTINSAPKKELDFSFFVRKSIDYFKDMAELKGIKIIPKIEDGLFIFFVPAKLQKIVDNTLSNAIKYGKEERDVVVMLHQRGNKVVLSIQDFGIGIKEPDKIFSRYYREDDTKGGFGIGLNIVNKIINDENIKVNVYSQLNVGSTFEYWFEPLQK</sequence>
<dbReference type="PANTHER" id="PTHR45453">
    <property type="entry name" value="PHOSPHATE REGULON SENSOR PROTEIN PHOR"/>
    <property type="match status" value="1"/>
</dbReference>
<dbReference type="GO" id="GO:0000155">
    <property type="term" value="F:phosphorelay sensor kinase activity"/>
    <property type="evidence" value="ECO:0007669"/>
    <property type="project" value="InterPro"/>
</dbReference>
<keyword evidence="3" id="KW-0597">Phosphoprotein</keyword>
<evidence type="ECO:0000256" key="2">
    <source>
        <dbReference type="ARBA" id="ARBA00012438"/>
    </source>
</evidence>
<protein>
    <recommendedName>
        <fullName evidence="2">histidine kinase</fullName>
        <ecNumber evidence="2">2.7.13.3</ecNumber>
    </recommendedName>
</protein>
<name>A0A4Q0XTE9_9BACT</name>
<organism evidence="9 10">
    <name type="scientific">Candidatus Marinarcus aquaticus</name>
    <dbReference type="NCBI Taxonomy" id="2044504"/>
    <lineage>
        <taxon>Bacteria</taxon>
        <taxon>Pseudomonadati</taxon>
        <taxon>Campylobacterota</taxon>
        <taxon>Epsilonproteobacteria</taxon>
        <taxon>Campylobacterales</taxon>
        <taxon>Arcobacteraceae</taxon>
        <taxon>Candidatus Marinarcus</taxon>
    </lineage>
</organism>
<evidence type="ECO:0000256" key="7">
    <source>
        <dbReference type="SAM" id="Phobius"/>
    </source>
</evidence>
<dbReference type="SMART" id="SM00388">
    <property type="entry name" value="HisKA"/>
    <property type="match status" value="1"/>
</dbReference>
<keyword evidence="5 9" id="KW-0418">Kinase</keyword>
<evidence type="ECO:0000256" key="5">
    <source>
        <dbReference type="ARBA" id="ARBA00022777"/>
    </source>
</evidence>
<dbReference type="InterPro" id="IPR036097">
    <property type="entry name" value="HisK_dim/P_sf"/>
</dbReference>
<dbReference type="InterPro" id="IPR003661">
    <property type="entry name" value="HisK_dim/P_dom"/>
</dbReference>
<evidence type="ECO:0000259" key="8">
    <source>
        <dbReference type="PROSITE" id="PS50109"/>
    </source>
</evidence>
<evidence type="ECO:0000313" key="10">
    <source>
        <dbReference type="Proteomes" id="UP000290657"/>
    </source>
</evidence>
<keyword evidence="7" id="KW-0472">Membrane</keyword>
<dbReference type="EMBL" id="PDKN01000001">
    <property type="protein sequence ID" value="RXJ60632.1"/>
    <property type="molecule type" value="Genomic_DNA"/>
</dbReference>
<dbReference type="PRINTS" id="PR00344">
    <property type="entry name" value="BCTRLSENSOR"/>
</dbReference>
<keyword evidence="7" id="KW-1133">Transmembrane helix</keyword>
<evidence type="ECO:0000313" key="9">
    <source>
        <dbReference type="EMBL" id="RXJ60632.1"/>
    </source>
</evidence>
<keyword evidence="6" id="KW-0902">Two-component regulatory system</keyword>
<gene>
    <name evidence="9" type="ORF">CRV04_01075</name>
</gene>
<dbReference type="RefSeq" id="WP_128994766.1">
    <property type="nucleotide sequence ID" value="NZ_PDKN01000001.1"/>
</dbReference>
<dbReference type="GO" id="GO:0005886">
    <property type="term" value="C:plasma membrane"/>
    <property type="evidence" value="ECO:0007669"/>
    <property type="project" value="TreeGrafter"/>
</dbReference>
<keyword evidence="7" id="KW-0812">Transmembrane</keyword>
<dbReference type="EC" id="2.7.13.3" evidence="2"/>
<dbReference type="SMART" id="SM00387">
    <property type="entry name" value="HATPase_c"/>
    <property type="match status" value="1"/>
</dbReference>
<dbReference type="InterPro" id="IPR004358">
    <property type="entry name" value="Sig_transdc_His_kin-like_C"/>
</dbReference>
<dbReference type="CDD" id="cd00082">
    <property type="entry name" value="HisKA"/>
    <property type="match status" value="1"/>
</dbReference>
<evidence type="ECO:0000256" key="6">
    <source>
        <dbReference type="ARBA" id="ARBA00023012"/>
    </source>
</evidence>
<dbReference type="SUPFAM" id="SSF47384">
    <property type="entry name" value="Homodimeric domain of signal transducing histidine kinase"/>
    <property type="match status" value="1"/>
</dbReference>
<evidence type="ECO:0000256" key="3">
    <source>
        <dbReference type="ARBA" id="ARBA00022553"/>
    </source>
</evidence>
<dbReference type="InterPro" id="IPR036890">
    <property type="entry name" value="HATPase_C_sf"/>
</dbReference>
<dbReference type="SUPFAM" id="SSF55874">
    <property type="entry name" value="ATPase domain of HSP90 chaperone/DNA topoisomerase II/histidine kinase"/>
    <property type="match status" value="1"/>
</dbReference>
<evidence type="ECO:0000256" key="1">
    <source>
        <dbReference type="ARBA" id="ARBA00000085"/>
    </source>
</evidence>
<comment type="caution">
    <text evidence="9">The sequence shown here is derived from an EMBL/GenBank/DDBJ whole genome shotgun (WGS) entry which is preliminary data.</text>
</comment>
<feature type="domain" description="Histidine kinase" evidence="8">
    <location>
        <begin position="185"/>
        <end position="390"/>
    </location>
</feature>
<dbReference type="PANTHER" id="PTHR45453:SF1">
    <property type="entry name" value="PHOSPHATE REGULON SENSOR PROTEIN PHOR"/>
    <property type="match status" value="1"/>
</dbReference>
<dbReference type="GO" id="GO:0004721">
    <property type="term" value="F:phosphoprotein phosphatase activity"/>
    <property type="evidence" value="ECO:0007669"/>
    <property type="project" value="TreeGrafter"/>
</dbReference>
<dbReference type="InterPro" id="IPR005467">
    <property type="entry name" value="His_kinase_dom"/>
</dbReference>
<dbReference type="OrthoDB" id="9761634at2"/>
<feature type="transmembrane region" description="Helical" evidence="7">
    <location>
        <begin position="142"/>
        <end position="165"/>
    </location>
</feature>
<dbReference type="Gene3D" id="3.30.565.10">
    <property type="entry name" value="Histidine kinase-like ATPase, C-terminal domain"/>
    <property type="match status" value="1"/>
</dbReference>
<feature type="transmembrane region" description="Helical" evidence="7">
    <location>
        <begin position="12"/>
        <end position="34"/>
    </location>
</feature>
<evidence type="ECO:0000256" key="4">
    <source>
        <dbReference type="ARBA" id="ARBA00022679"/>
    </source>
</evidence>
<comment type="catalytic activity">
    <reaction evidence="1">
        <text>ATP + protein L-histidine = ADP + protein N-phospho-L-histidine.</text>
        <dbReference type="EC" id="2.7.13.3"/>
    </reaction>
</comment>
<dbReference type="Pfam" id="PF02518">
    <property type="entry name" value="HATPase_c"/>
    <property type="match status" value="1"/>
</dbReference>
<dbReference type="Gene3D" id="1.10.287.130">
    <property type="match status" value="1"/>
</dbReference>
<proteinExistence type="predicted"/>
<reference evidence="9 10" key="1">
    <citation type="submission" date="2017-10" db="EMBL/GenBank/DDBJ databases">
        <title>Genomics of the genus Arcobacter.</title>
        <authorList>
            <person name="Perez-Cataluna A."/>
            <person name="Figueras M.J."/>
        </authorList>
    </citation>
    <scope>NUCLEOTIDE SEQUENCE [LARGE SCALE GENOMIC DNA]</scope>
    <source>
        <strain evidence="9 10">CECT 8987</strain>
    </source>
</reference>
<accession>A0A4Q0XTE9</accession>
<keyword evidence="4" id="KW-0808">Transferase</keyword>
<dbReference type="AlphaFoldDB" id="A0A4Q0XTE9"/>
<keyword evidence="10" id="KW-1185">Reference proteome</keyword>